<reference evidence="3" key="1">
    <citation type="journal article" date="2022" name="Cell">
        <title>Design, construction, and in vivo augmentation of a complex gut microbiome.</title>
        <authorList>
            <person name="Cheng A.G."/>
            <person name="Ho P.Y."/>
            <person name="Aranda-Diaz A."/>
            <person name="Jain S."/>
            <person name="Yu F.B."/>
            <person name="Meng X."/>
            <person name="Wang M."/>
            <person name="Iakiviak M."/>
            <person name="Nagashima K."/>
            <person name="Zhao A."/>
            <person name="Murugkar P."/>
            <person name="Patil A."/>
            <person name="Atabakhsh K."/>
            <person name="Weakley A."/>
            <person name="Yan J."/>
            <person name="Brumbaugh A.R."/>
            <person name="Higginbottom S."/>
            <person name="Dimas A."/>
            <person name="Shiver A.L."/>
            <person name="Deutschbauer A."/>
            <person name="Neff N."/>
            <person name="Sonnenburg J.L."/>
            <person name="Huang K.C."/>
            <person name="Fischbach M.A."/>
        </authorList>
    </citation>
    <scope>NUCLEOTIDE SEQUENCE</scope>
    <source>
        <strain evidence="3">DSM 19829</strain>
    </source>
</reference>
<evidence type="ECO:0000313" key="4">
    <source>
        <dbReference type="Proteomes" id="UP001060164"/>
    </source>
</evidence>
<accession>A0ABY5VN37</accession>
<dbReference type="Gene3D" id="3.30.920.90">
    <property type="match status" value="1"/>
</dbReference>
<sequence length="1021" mass="117293">MSDTYIYQKEVDQSTLNYGITIPVNIQAKLFEELGYTLTKGEKRTISILLDGKRYEARLTNIAIDPTKYPRSEVVQIRYSSASLIASKLQELFISSASILDEQKSNTQKGHAITIPESQKEFIDIYITEDGAIRFECHPQKAKLKSKFFQYIGPTDSLAGYQRSYKLILLDCMLALMDHTGKCSLYQVVERFKHFYQDRKSQGKAPDVDVDQRIANIESSSIQDVLRVILDNPFKAISHKGFLQIKKIENTDYLIFSQELMADMKDADFKKLKELLDLKIQKYFDRIDGANMQTDLKNFFDYMLEHYKDCREHETFRNNRIGKLIRQVIPEAILTFPFLNNETYLVKGSIGQGNWAAVPWICIFDKRVTTSAQRGVYIVYLLSEDGNTLYLTLNQGCTNYINSLGKRKTILKLHEIAANIQATIPPGPFSTGTDLNLGNEFYEHGCIFYKAYHKGQVPSTDILTDDLFNMISLYQEYVETQAQHRTKKKAWLLTWNANNWVWDGYESLAQQTKDGYKVDTPWSCNNTAPEIGDSIFLMKLGDEPRGIIASGTIIQKSYKDLHWNLEKRSQNITARFVDVNFDRILNFHYEHLLPLALLEEQFPLQRWSPQASGIEIQEEYVYALHDLWHQITLEEYLDMTDTDESIEEYNISDELTRISQYISAKGFSYEDGFIENFYLSLKAKPFVILAGTSGTGKTKLVKLFAEAIGATVDNGRYKLVPVRPDWSDSTDLFGYVDLNGQYIPGALTEFIITAISDQTKPYFLCLDEMNLARVEYYLSDILSIIETRHFDNDQITTDTIAESDIAVASHGKLFLPENLYIIGTVNMDETTFPFSKKVLDRANTIEFSYVNLDLRQNLGNIDISVLDNRFLRSDYLVLAECPEGEDTILTAISILKQMNEALKNANAQIGYRVRDEICFYLLYNEKYSLLDAAVAMDLAVLQKILPRIHGSSQSIKNLLLTLFKICVANQSELTQDANHTVSENMFNYLKTQDTVPYRRSAEKIAFMTRRFEEDGYTSYWL</sequence>
<keyword evidence="4" id="KW-1185">Reference proteome</keyword>
<dbReference type="Proteomes" id="UP001060164">
    <property type="component" value="Chromosome"/>
</dbReference>
<evidence type="ECO:0000259" key="1">
    <source>
        <dbReference type="Pfam" id="PF07728"/>
    </source>
</evidence>
<dbReference type="InterPro" id="IPR027417">
    <property type="entry name" value="P-loop_NTPase"/>
</dbReference>
<feature type="domain" description="Type IV methyl-directed restriction enzyme EcoKMcrB subunit DNA-binding" evidence="2">
    <location>
        <begin position="303"/>
        <end position="478"/>
    </location>
</feature>
<dbReference type="RefSeq" id="WP_049898030.1">
    <property type="nucleotide sequence ID" value="NZ_CABLBR010000003.1"/>
</dbReference>
<dbReference type="InterPro" id="IPR021961">
    <property type="entry name" value="McrB_DNA-bd"/>
</dbReference>
<feature type="domain" description="ATPase dynein-related AAA" evidence="1">
    <location>
        <begin position="687"/>
        <end position="836"/>
    </location>
</feature>
<dbReference type="EMBL" id="CP102290">
    <property type="protein sequence ID" value="UWP60828.1"/>
    <property type="molecule type" value="Genomic_DNA"/>
</dbReference>
<dbReference type="Gene3D" id="3.40.50.300">
    <property type="entry name" value="P-loop containing nucleotide triphosphate hydrolases"/>
    <property type="match status" value="1"/>
</dbReference>
<proteinExistence type="predicted"/>
<gene>
    <name evidence="3" type="ORF">NQ502_07275</name>
</gene>
<dbReference type="InterPro" id="IPR011704">
    <property type="entry name" value="ATPase_dyneun-rel_AAA"/>
</dbReference>
<dbReference type="PANTHER" id="PTHR37291">
    <property type="entry name" value="5-METHYLCYTOSINE-SPECIFIC RESTRICTION ENZYME B"/>
    <property type="match status" value="1"/>
</dbReference>
<name>A0ABY5VN37_9FIRM</name>
<protein>
    <submittedName>
        <fullName evidence="3">DUF3578 domain-containing protein</fullName>
    </submittedName>
</protein>
<dbReference type="PANTHER" id="PTHR37291:SF1">
    <property type="entry name" value="TYPE IV METHYL-DIRECTED RESTRICTION ENZYME ECOKMCRB SUBUNIT"/>
    <property type="match status" value="1"/>
</dbReference>
<evidence type="ECO:0000313" key="3">
    <source>
        <dbReference type="EMBL" id="UWP60828.1"/>
    </source>
</evidence>
<dbReference type="SUPFAM" id="SSF52540">
    <property type="entry name" value="P-loop containing nucleoside triphosphate hydrolases"/>
    <property type="match status" value="1"/>
</dbReference>
<evidence type="ECO:0000259" key="2">
    <source>
        <dbReference type="Pfam" id="PF12102"/>
    </source>
</evidence>
<organism evidence="3 4">
    <name type="scientific">Ruminococcus gauvreauii</name>
    <dbReference type="NCBI Taxonomy" id="438033"/>
    <lineage>
        <taxon>Bacteria</taxon>
        <taxon>Bacillati</taxon>
        <taxon>Bacillota</taxon>
        <taxon>Clostridia</taxon>
        <taxon>Eubacteriales</taxon>
        <taxon>Oscillospiraceae</taxon>
        <taxon>Ruminococcus</taxon>
    </lineage>
</organism>
<dbReference type="Pfam" id="PF07728">
    <property type="entry name" value="AAA_5"/>
    <property type="match status" value="1"/>
</dbReference>
<dbReference type="Pfam" id="PF12102">
    <property type="entry name" value="MrcB_N"/>
    <property type="match status" value="1"/>
</dbReference>
<dbReference type="InterPro" id="IPR052934">
    <property type="entry name" value="Methyl-DNA_Rec/Restrict_Enz"/>
</dbReference>